<keyword evidence="4" id="KW-0408">Iron</keyword>
<keyword evidence="5" id="KW-0411">Iron-sulfur</keyword>
<dbReference type="SUPFAM" id="SSF102114">
    <property type="entry name" value="Radical SAM enzymes"/>
    <property type="match status" value="2"/>
</dbReference>
<dbReference type="GO" id="GO:0046872">
    <property type="term" value="F:metal ion binding"/>
    <property type="evidence" value="ECO:0007669"/>
    <property type="project" value="UniProtKB-KW"/>
</dbReference>
<dbReference type="InterPro" id="IPR007197">
    <property type="entry name" value="rSAM"/>
</dbReference>
<dbReference type="Gene3D" id="3.20.20.80">
    <property type="entry name" value="Glycosidases"/>
    <property type="match status" value="1"/>
</dbReference>
<evidence type="ECO:0000256" key="4">
    <source>
        <dbReference type="ARBA" id="ARBA00023004"/>
    </source>
</evidence>
<evidence type="ECO:0000256" key="5">
    <source>
        <dbReference type="ARBA" id="ARBA00023014"/>
    </source>
</evidence>
<dbReference type="Gene3D" id="3.20.20.70">
    <property type="entry name" value="Aldolase class I"/>
    <property type="match status" value="2"/>
</dbReference>
<dbReference type="PANTHER" id="PTHR41244">
    <property type="entry name" value="RHAMNAN SYNTHESIS F"/>
    <property type="match status" value="1"/>
</dbReference>
<dbReference type="OrthoDB" id="8666056at2"/>
<dbReference type="CDD" id="cd11579">
    <property type="entry name" value="Glyco_tran_WbsX"/>
    <property type="match status" value="1"/>
</dbReference>
<proteinExistence type="predicted"/>
<dbReference type="SFLD" id="SFLDS00029">
    <property type="entry name" value="Radical_SAM"/>
    <property type="match status" value="1"/>
</dbReference>
<gene>
    <name evidence="7" type="ordered locus">Glov_3385</name>
</gene>
<dbReference type="EMBL" id="CP001089">
    <property type="protein sequence ID" value="ACD97091.1"/>
    <property type="molecule type" value="Genomic_DNA"/>
</dbReference>
<dbReference type="InterPro" id="IPR058240">
    <property type="entry name" value="rSAM_sf"/>
</dbReference>
<evidence type="ECO:0000259" key="6">
    <source>
        <dbReference type="Pfam" id="PF13186"/>
    </source>
</evidence>
<accession>B3EBQ2</accession>
<comment type="cofactor">
    <cofactor evidence="1">
        <name>[4Fe-4S] cluster</name>
        <dbReference type="ChEBI" id="CHEBI:49883"/>
    </cofactor>
</comment>
<dbReference type="PANTHER" id="PTHR41244:SF1">
    <property type="entry name" value="GLYCOSYLTRANSFERASE"/>
    <property type="match status" value="1"/>
</dbReference>
<name>B3EBQ2_TRIL1</name>
<dbReference type="InterPro" id="IPR013785">
    <property type="entry name" value="Aldolase_TIM"/>
</dbReference>
<protein>
    <submittedName>
        <fullName evidence="7">Radical SAM domain protein</fullName>
    </submittedName>
</protein>
<dbReference type="Pfam" id="PF13186">
    <property type="entry name" value="SPASM"/>
    <property type="match status" value="1"/>
</dbReference>
<dbReference type="AlphaFoldDB" id="B3EBQ2"/>
<feature type="domain" description="4Fe4S-binding SPASM" evidence="6">
    <location>
        <begin position="120"/>
        <end position="182"/>
    </location>
</feature>
<organism evidence="7 8">
    <name type="scientific">Trichlorobacter lovleyi (strain ATCC BAA-1151 / DSM 17278 / SZ)</name>
    <name type="common">Geobacter lovleyi</name>
    <dbReference type="NCBI Taxonomy" id="398767"/>
    <lineage>
        <taxon>Bacteria</taxon>
        <taxon>Pseudomonadati</taxon>
        <taxon>Thermodesulfobacteriota</taxon>
        <taxon>Desulfuromonadia</taxon>
        <taxon>Geobacterales</taxon>
        <taxon>Geobacteraceae</taxon>
        <taxon>Trichlorobacter</taxon>
    </lineage>
</organism>
<dbReference type="InterPro" id="IPR023885">
    <property type="entry name" value="4Fe4S-binding_SPASM_dom"/>
</dbReference>
<dbReference type="GO" id="GO:0003824">
    <property type="term" value="F:catalytic activity"/>
    <property type="evidence" value="ECO:0007669"/>
    <property type="project" value="InterPro"/>
</dbReference>
<dbReference type="Pfam" id="PF14307">
    <property type="entry name" value="Glyco_tran_WbsX"/>
    <property type="match status" value="1"/>
</dbReference>
<dbReference type="KEGG" id="glo:Glov_3385"/>
<keyword evidence="3" id="KW-0479">Metal-binding</keyword>
<dbReference type="GO" id="GO:0051536">
    <property type="term" value="F:iron-sulfur cluster binding"/>
    <property type="evidence" value="ECO:0007669"/>
    <property type="project" value="UniProtKB-KW"/>
</dbReference>
<dbReference type="CDD" id="cd01335">
    <property type="entry name" value="Radical_SAM"/>
    <property type="match status" value="1"/>
</dbReference>
<dbReference type="Proteomes" id="UP000002420">
    <property type="component" value="Chromosome"/>
</dbReference>
<evidence type="ECO:0000256" key="3">
    <source>
        <dbReference type="ARBA" id="ARBA00022723"/>
    </source>
</evidence>
<keyword evidence="2" id="KW-0949">S-adenosyl-L-methionine</keyword>
<dbReference type="eggNOG" id="COG0457">
    <property type="taxonomic scope" value="Bacteria"/>
</dbReference>
<evidence type="ECO:0000313" key="7">
    <source>
        <dbReference type="EMBL" id="ACD97091.1"/>
    </source>
</evidence>
<keyword evidence="8" id="KW-1185">Reference proteome</keyword>
<evidence type="ECO:0000256" key="2">
    <source>
        <dbReference type="ARBA" id="ARBA00022691"/>
    </source>
</evidence>
<dbReference type="HOGENOM" id="CLU_337639_0_0_7"/>
<dbReference type="STRING" id="398767.Glov_3385"/>
<dbReference type="eggNOG" id="COG0535">
    <property type="taxonomic scope" value="Bacteria"/>
</dbReference>
<evidence type="ECO:0000256" key="1">
    <source>
        <dbReference type="ARBA" id="ARBA00001966"/>
    </source>
</evidence>
<sequence length="843" mass="94994">MNTDHYLQLVMSRMANAIRTCRDHRTLTLIKKHAAALISLLHDAQGIDLCPNTVVTDLAEKTFLQSLAVDVSPSPPPGWQAYFDAYLGVDGGCPGGEAAIPSLVNIPTYSYGDEFSGIICPNPFLYLELHTNGDLSPCCYLPFSIGNIRQQSLEEIWHSPVARVLRQSIKDGSYRYCDKRKCAGMQKIGLGEYRNSTAYQIPYELFCSSELISRGLNFMVEDALEGRVPRIVSFDDDPTCNLACPSCRTSLYVASPQEAATTYSQDMAVLDAIPLGVEELWFSGAGDPLASSVYRRIFAEFDWNRYPTIRIRIDTNGMLLTEGSFSAVLSRVVDKIFLIAISVDAVTPESYEIIRKGGVFSRLLSNLEGLAKSEYRKHMQIVLRMIVQVSNFKEMGGFVELGKSLGVDTVAFSAISNWGTFLEDDFKQVAVHTPDSVEHHAFLQTLLDVRLRDPIVDMGNLTALFHNNLTKHLKEQIDVRDVVHSGTILPLGKRALAIAFYLPQFHPIPENDRWWGKGFTEWTNVGKAVPLFEGHYQPHVPADLGYYDLRVPEIRLEQAEMARRYGVDAFCYWHYWFAGHQLLERPFDEVVRTGQPDFPFCLGWANQTWSGIWHGAPDRVLIEQTYPGLEDYKAHFDTLLPAFRDPRYLRVHDRPLFVIYAPTNLPDACLFTSYWQQLAQEAGLGGIYFVAHNVRNPETYGCQACVDNAPFVSMNAPLVPVIPLSGNSVPKVSRYEDLVLYLKQYQLSDNEYPLVVPNWDNTPRSGSNGFVLQGSTPELFGEMLEDALRKVEQRKDPADRIVFIKAWNEWAEGNHLEPDLLHGHAYLQALYKALLHGASRHSS</sequence>
<evidence type="ECO:0000313" key="8">
    <source>
        <dbReference type="Proteomes" id="UP000002420"/>
    </source>
</evidence>
<reference evidence="7 8" key="1">
    <citation type="submission" date="2008-05" db="EMBL/GenBank/DDBJ databases">
        <title>Complete sequence of chromosome of Geobacter lovleyi SZ.</title>
        <authorList>
            <consortium name="US DOE Joint Genome Institute"/>
            <person name="Lucas S."/>
            <person name="Copeland A."/>
            <person name="Lapidus A."/>
            <person name="Glavina del Rio T."/>
            <person name="Dalin E."/>
            <person name="Tice H."/>
            <person name="Bruce D."/>
            <person name="Goodwin L."/>
            <person name="Pitluck S."/>
            <person name="Chertkov O."/>
            <person name="Meincke L."/>
            <person name="Brettin T."/>
            <person name="Detter J.C."/>
            <person name="Han C."/>
            <person name="Tapia R."/>
            <person name="Kuske C.R."/>
            <person name="Schmutz J."/>
            <person name="Larimer F."/>
            <person name="Land M."/>
            <person name="Hauser L."/>
            <person name="Kyrpides N."/>
            <person name="Mikhailova N."/>
            <person name="Sung Y."/>
            <person name="Fletcher K.E."/>
            <person name="Ritalahti K.M."/>
            <person name="Loeffler F.E."/>
            <person name="Richardson P."/>
        </authorList>
    </citation>
    <scope>NUCLEOTIDE SEQUENCE [LARGE SCALE GENOMIC DNA]</scope>
    <source>
        <strain evidence="8">ATCC BAA-1151 / DSM 17278 / SZ</strain>
    </source>
</reference>
<dbReference type="CDD" id="cd21109">
    <property type="entry name" value="SPASM"/>
    <property type="match status" value="1"/>
</dbReference>
<dbReference type="RefSeq" id="WP_012471415.1">
    <property type="nucleotide sequence ID" value="NC_010814.1"/>
</dbReference>
<dbReference type="InterPro" id="IPR032719">
    <property type="entry name" value="WbsX"/>
</dbReference>